<organism evidence="1 2">
    <name type="scientific">Candidatus Magasanikbacteria bacterium RIFCSPLOWO2_12_FULL_43_12</name>
    <dbReference type="NCBI Taxonomy" id="1798692"/>
    <lineage>
        <taxon>Bacteria</taxon>
        <taxon>Candidatus Magasanikiibacteriota</taxon>
    </lineage>
</organism>
<proteinExistence type="predicted"/>
<dbReference type="EMBL" id="MFQN01000033">
    <property type="protein sequence ID" value="OGH73966.1"/>
    <property type="molecule type" value="Genomic_DNA"/>
</dbReference>
<evidence type="ECO:0000313" key="2">
    <source>
        <dbReference type="Proteomes" id="UP000178347"/>
    </source>
</evidence>
<name>A0A1F6MQM9_9BACT</name>
<accession>A0A1F6MQM9</accession>
<sequence>MNEDLVIQKIINLEEGVVEVKEKVKKLDEWDTLMSGQDKIIKLLETIRIEDAAAKSKTDRLEKRIDEFAILSTLSSS</sequence>
<dbReference type="Proteomes" id="UP000178347">
    <property type="component" value="Unassembled WGS sequence"/>
</dbReference>
<gene>
    <name evidence="1" type="ORF">A3G00_03615</name>
</gene>
<evidence type="ECO:0000313" key="1">
    <source>
        <dbReference type="EMBL" id="OGH73966.1"/>
    </source>
</evidence>
<dbReference type="AlphaFoldDB" id="A0A1F6MQM9"/>
<reference evidence="1 2" key="1">
    <citation type="journal article" date="2016" name="Nat. Commun.">
        <title>Thousands of microbial genomes shed light on interconnected biogeochemical processes in an aquifer system.</title>
        <authorList>
            <person name="Anantharaman K."/>
            <person name="Brown C.T."/>
            <person name="Hug L.A."/>
            <person name="Sharon I."/>
            <person name="Castelle C.J."/>
            <person name="Probst A.J."/>
            <person name="Thomas B.C."/>
            <person name="Singh A."/>
            <person name="Wilkins M.J."/>
            <person name="Karaoz U."/>
            <person name="Brodie E.L."/>
            <person name="Williams K.H."/>
            <person name="Hubbard S.S."/>
            <person name="Banfield J.F."/>
        </authorList>
    </citation>
    <scope>NUCLEOTIDE SEQUENCE [LARGE SCALE GENOMIC DNA]</scope>
</reference>
<protein>
    <submittedName>
        <fullName evidence="1">Uncharacterized protein</fullName>
    </submittedName>
</protein>
<comment type="caution">
    <text evidence="1">The sequence shown here is derived from an EMBL/GenBank/DDBJ whole genome shotgun (WGS) entry which is preliminary data.</text>
</comment>
<dbReference type="STRING" id="1798692.A3G00_03615"/>